<accession>A0A507CBY8</accession>
<dbReference type="PANTHER" id="PTHR14226:SF10">
    <property type="entry name" value="TRIACYLGLYCEROL LIPASE 4-RELATED"/>
    <property type="match status" value="1"/>
</dbReference>
<dbReference type="GeneID" id="42003596"/>
<feature type="domain" description="PNPLA" evidence="5">
    <location>
        <begin position="209"/>
        <end position="412"/>
    </location>
</feature>
<dbReference type="InterPro" id="IPR050301">
    <property type="entry name" value="NTE"/>
</dbReference>
<keyword evidence="2 4" id="KW-0442">Lipid degradation</keyword>
<dbReference type="Gene3D" id="3.40.1090.10">
    <property type="entry name" value="Cytosolic phospholipase A2 catalytic domain"/>
    <property type="match status" value="2"/>
</dbReference>
<dbReference type="SUPFAM" id="SSF52151">
    <property type="entry name" value="FabD/lysophospholipase-like"/>
    <property type="match status" value="1"/>
</dbReference>
<dbReference type="GO" id="GO:0006641">
    <property type="term" value="P:triglyceride metabolic process"/>
    <property type="evidence" value="ECO:0007669"/>
    <property type="project" value="UniProtKB-ARBA"/>
</dbReference>
<dbReference type="InterPro" id="IPR002641">
    <property type="entry name" value="PNPLA_dom"/>
</dbReference>
<dbReference type="Pfam" id="PF01734">
    <property type="entry name" value="Patatin"/>
    <property type="match status" value="1"/>
</dbReference>
<dbReference type="AlphaFoldDB" id="A0A507CBY8"/>
<evidence type="ECO:0000313" key="7">
    <source>
        <dbReference type="Proteomes" id="UP000319731"/>
    </source>
</evidence>
<organism evidence="6 7">
    <name type="scientific">Synchytrium microbalum</name>
    <dbReference type="NCBI Taxonomy" id="1806994"/>
    <lineage>
        <taxon>Eukaryota</taxon>
        <taxon>Fungi</taxon>
        <taxon>Fungi incertae sedis</taxon>
        <taxon>Chytridiomycota</taxon>
        <taxon>Chytridiomycota incertae sedis</taxon>
        <taxon>Chytridiomycetes</taxon>
        <taxon>Synchytriales</taxon>
        <taxon>Synchytriaceae</taxon>
        <taxon>Synchytrium</taxon>
    </lineage>
</organism>
<evidence type="ECO:0000256" key="3">
    <source>
        <dbReference type="ARBA" id="ARBA00023098"/>
    </source>
</evidence>
<dbReference type="STRING" id="1806994.A0A507CBY8"/>
<proteinExistence type="predicted"/>
<keyword evidence="3 4" id="KW-0443">Lipid metabolism</keyword>
<evidence type="ECO:0000259" key="5">
    <source>
        <dbReference type="PROSITE" id="PS51635"/>
    </source>
</evidence>
<dbReference type="EMBL" id="QEAO01000010">
    <property type="protein sequence ID" value="TPX35063.1"/>
    <property type="molecule type" value="Genomic_DNA"/>
</dbReference>
<evidence type="ECO:0000256" key="4">
    <source>
        <dbReference type="PROSITE-ProRule" id="PRU01161"/>
    </source>
</evidence>
<dbReference type="InterPro" id="IPR016035">
    <property type="entry name" value="Acyl_Trfase/lysoPLipase"/>
</dbReference>
<gene>
    <name evidence="6" type="ORF">SmJEL517_g02371</name>
</gene>
<dbReference type="Proteomes" id="UP000319731">
    <property type="component" value="Unassembled WGS sequence"/>
</dbReference>
<sequence>MAVKNVEVEVPKTPIEEDIKAPGWFQQLSDVADYWKNELVALLLHQRKPSYAQTLMDKATTFDQWTAAAEMLDKIEGTIINLSHSWSWGADVIQLGHDKWKANPVSSDYDYRLVQDRLAQLKKIRESGDLMSMIYYLRTSITRNLGDCGNYKLFGVAHLGTKNLIDEYQEEVMTMLKTICDMEAPDQVDESFKYDCFMNMQKAFGRTALLLSGGGTFGLAHLGVLKALHEAKLLPKIVSGSSVGSLIAGILCVRTDEEIGQLFCRETYNLNTFERPGEGNLYLRLTRFLRHGVIYDGEVFRESVKENLKGVGNNNTRGDMTFLEAFNRTKRILNITVSSSTVYEMPRLLNYLTAPNVLIYSAICCSCAIPFVYRSAPLLMKDRSGKVTAWNPSGQVWIDGSVENDLPMARISELFGVNHFIVSQVNPHVVPFMQTSFSPSLISRLVGSTSSVLRSELQHRLGQLSDVGLSSSLTYRAQAILVQKYYGDVTIVPTMTISDYGRIVTNPTTDLFNRYLISGEQSTWPLIPLMRNHIQIEMCISECMYSLRTKKLAGMKQDEREGWKKIGQRLNGVEKDVIISQPDLSR</sequence>
<dbReference type="PANTHER" id="PTHR14226">
    <property type="entry name" value="NEUROPATHY TARGET ESTERASE/SWISS CHEESE D.MELANOGASTER"/>
    <property type="match status" value="1"/>
</dbReference>
<feature type="short sequence motif" description="GXGXXG" evidence="4">
    <location>
        <begin position="213"/>
        <end position="218"/>
    </location>
</feature>
<evidence type="ECO:0000256" key="1">
    <source>
        <dbReference type="ARBA" id="ARBA00022801"/>
    </source>
</evidence>
<comment type="caution">
    <text evidence="4">Lacks conserved residue(s) required for the propagation of feature annotation.</text>
</comment>
<feature type="short sequence motif" description="GXSXG" evidence="4">
    <location>
        <begin position="240"/>
        <end position="244"/>
    </location>
</feature>
<reference evidence="6 7" key="1">
    <citation type="journal article" date="2019" name="Sci. Rep.">
        <title>Comparative genomics of chytrid fungi reveal insights into the obligate biotrophic and pathogenic lifestyle of Synchytrium endobioticum.</title>
        <authorList>
            <person name="van de Vossenberg B.T.L.H."/>
            <person name="Warris S."/>
            <person name="Nguyen H.D.T."/>
            <person name="van Gent-Pelzer M.P.E."/>
            <person name="Joly D.L."/>
            <person name="van de Geest H.C."/>
            <person name="Bonants P.J.M."/>
            <person name="Smith D.S."/>
            <person name="Levesque C.A."/>
            <person name="van der Lee T.A.J."/>
        </authorList>
    </citation>
    <scope>NUCLEOTIDE SEQUENCE [LARGE SCALE GENOMIC DNA]</scope>
    <source>
        <strain evidence="6 7">JEL517</strain>
    </source>
</reference>
<dbReference type="PROSITE" id="PS51635">
    <property type="entry name" value="PNPLA"/>
    <property type="match status" value="1"/>
</dbReference>
<dbReference type="InterPro" id="IPR021771">
    <property type="entry name" value="Triacylglycerol_lipase_N"/>
</dbReference>
<name>A0A507CBY8_9FUNG</name>
<comment type="caution">
    <text evidence="6">The sequence shown here is derived from an EMBL/GenBank/DDBJ whole genome shotgun (WGS) entry which is preliminary data.</text>
</comment>
<dbReference type="RefSeq" id="XP_031025648.1">
    <property type="nucleotide sequence ID" value="XM_031168299.1"/>
</dbReference>
<keyword evidence="7" id="KW-1185">Reference proteome</keyword>
<dbReference type="Pfam" id="PF11815">
    <property type="entry name" value="DUF3336"/>
    <property type="match status" value="1"/>
</dbReference>
<dbReference type="GO" id="GO:0004806">
    <property type="term" value="F:triacylglycerol lipase activity"/>
    <property type="evidence" value="ECO:0007669"/>
    <property type="project" value="InterPro"/>
</dbReference>
<keyword evidence="1 4" id="KW-0378">Hydrolase</keyword>
<feature type="active site" description="Nucleophile" evidence="4">
    <location>
        <position position="242"/>
    </location>
</feature>
<protein>
    <recommendedName>
        <fullName evidence="5">PNPLA domain-containing protein</fullName>
    </recommendedName>
</protein>
<dbReference type="OrthoDB" id="10049244at2759"/>
<dbReference type="GO" id="GO:0016042">
    <property type="term" value="P:lipid catabolic process"/>
    <property type="evidence" value="ECO:0007669"/>
    <property type="project" value="UniProtKB-UniRule"/>
</dbReference>
<feature type="active site" description="Proton acceptor" evidence="4">
    <location>
        <position position="399"/>
    </location>
</feature>
<evidence type="ECO:0000256" key="2">
    <source>
        <dbReference type="ARBA" id="ARBA00022963"/>
    </source>
</evidence>
<evidence type="ECO:0000313" key="6">
    <source>
        <dbReference type="EMBL" id="TPX35063.1"/>
    </source>
</evidence>